<evidence type="ECO:0000256" key="3">
    <source>
        <dbReference type="ARBA" id="ARBA00022801"/>
    </source>
</evidence>
<dbReference type="Proteomes" id="UP000293142">
    <property type="component" value="Unassembled WGS sequence"/>
</dbReference>
<dbReference type="Gene3D" id="2.30.30.40">
    <property type="entry name" value="SH3 Domains"/>
    <property type="match status" value="3"/>
</dbReference>
<name>A0A4Q9DDX3_9BACL</name>
<evidence type="ECO:0000313" key="10">
    <source>
        <dbReference type="Proteomes" id="UP000293142"/>
    </source>
</evidence>
<dbReference type="GO" id="GO:0006508">
    <property type="term" value="P:proteolysis"/>
    <property type="evidence" value="ECO:0007669"/>
    <property type="project" value="UniProtKB-KW"/>
</dbReference>
<dbReference type="Pfam" id="PF08239">
    <property type="entry name" value="SH3_3"/>
    <property type="match status" value="3"/>
</dbReference>
<dbReference type="EMBL" id="SIRE01000052">
    <property type="protein sequence ID" value="TBL67913.1"/>
    <property type="molecule type" value="Genomic_DNA"/>
</dbReference>
<dbReference type="AlphaFoldDB" id="A0A4Q9DDX3"/>
<evidence type="ECO:0000256" key="5">
    <source>
        <dbReference type="SAM" id="MobiDB-lite"/>
    </source>
</evidence>
<evidence type="ECO:0000259" key="7">
    <source>
        <dbReference type="PROSITE" id="PS51781"/>
    </source>
</evidence>
<keyword evidence="3 9" id="KW-0378">Hydrolase</keyword>
<dbReference type="InterPro" id="IPR052354">
    <property type="entry name" value="Cell_Wall_Dynamics_Protein"/>
</dbReference>
<keyword evidence="2" id="KW-0645">Protease</keyword>
<dbReference type="InterPro" id="IPR003646">
    <property type="entry name" value="SH3-like_bac-type"/>
</dbReference>
<evidence type="ECO:0000256" key="6">
    <source>
        <dbReference type="SAM" id="SignalP"/>
    </source>
</evidence>
<comment type="caution">
    <text evidence="9">The sequence shown here is derived from an EMBL/GenBank/DDBJ whole genome shotgun (WGS) entry which is preliminary data.</text>
</comment>
<evidence type="ECO:0000259" key="8">
    <source>
        <dbReference type="PROSITE" id="PS51935"/>
    </source>
</evidence>
<comment type="similarity">
    <text evidence="1">Belongs to the peptidase C40 family.</text>
</comment>
<feature type="domain" description="SH3b" evidence="7">
    <location>
        <begin position="189"/>
        <end position="260"/>
    </location>
</feature>
<feature type="domain" description="SH3b" evidence="7">
    <location>
        <begin position="102"/>
        <end position="165"/>
    </location>
</feature>
<protein>
    <submittedName>
        <fullName evidence="9">Hydrolase Nlp/P60</fullName>
    </submittedName>
</protein>
<feature type="region of interest" description="Disordered" evidence="5">
    <location>
        <begin position="164"/>
        <end position="188"/>
    </location>
</feature>
<dbReference type="PROSITE" id="PS51935">
    <property type="entry name" value="NLPC_P60"/>
    <property type="match status" value="1"/>
</dbReference>
<evidence type="ECO:0000256" key="1">
    <source>
        <dbReference type="ARBA" id="ARBA00007074"/>
    </source>
</evidence>
<feature type="domain" description="NlpC/P60" evidence="8">
    <location>
        <begin position="270"/>
        <end position="415"/>
    </location>
</feature>
<dbReference type="Gene3D" id="3.90.1720.10">
    <property type="entry name" value="endopeptidase domain like (from Nostoc punctiforme)"/>
    <property type="match status" value="1"/>
</dbReference>
<keyword evidence="10" id="KW-1185">Reference proteome</keyword>
<dbReference type="SMART" id="SM00287">
    <property type="entry name" value="SH3b"/>
    <property type="match status" value="3"/>
</dbReference>
<keyword evidence="4" id="KW-0788">Thiol protease</keyword>
<evidence type="ECO:0000256" key="2">
    <source>
        <dbReference type="ARBA" id="ARBA00022670"/>
    </source>
</evidence>
<feature type="domain" description="SH3b" evidence="7">
    <location>
        <begin position="24"/>
        <end position="100"/>
    </location>
</feature>
<dbReference type="Pfam" id="PF00877">
    <property type="entry name" value="NLPC_P60"/>
    <property type="match status" value="1"/>
</dbReference>
<dbReference type="SUPFAM" id="SSF54001">
    <property type="entry name" value="Cysteine proteinases"/>
    <property type="match status" value="1"/>
</dbReference>
<feature type="signal peptide" evidence="6">
    <location>
        <begin position="1"/>
        <end position="25"/>
    </location>
</feature>
<dbReference type="InterPro" id="IPR000064">
    <property type="entry name" value="NLP_P60_dom"/>
</dbReference>
<proteinExistence type="inferred from homology"/>
<dbReference type="PROSITE" id="PS51781">
    <property type="entry name" value="SH3B"/>
    <property type="match status" value="3"/>
</dbReference>
<evidence type="ECO:0000256" key="4">
    <source>
        <dbReference type="ARBA" id="ARBA00022807"/>
    </source>
</evidence>
<dbReference type="RefSeq" id="WP_131019035.1">
    <property type="nucleotide sequence ID" value="NZ_SIRE01000052.1"/>
</dbReference>
<dbReference type="PANTHER" id="PTHR34408">
    <property type="entry name" value="FAMILY PROTEIN, PUTATIVE-RELATED"/>
    <property type="match status" value="1"/>
</dbReference>
<gene>
    <name evidence="9" type="ORF">EYB31_39175</name>
</gene>
<dbReference type="OrthoDB" id="9813118at2"/>
<feature type="chain" id="PRO_5020990796" evidence="6">
    <location>
        <begin position="26"/>
        <end position="415"/>
    </location>
</feature>
<accession>A0A4Q9DDX3</accession>
<organism evidence="9 10">
    <name type="scientific">Paenibacillus thalictri</name>
    <dbReference type="NCBI Taxonomy" id="2527873"/>
    <lineage>
        <taxon>Bacteria</taxon>
        <taxon>Bacillati</taxon>
        <taxon>Bacillota</taxon>
        <taxon>Bacilli</taxon>
        <taxon>Bacillales</taxon>
        <taxon>Paenibacillaceae</taxon>
        <taxon>Paenibacillus</taxon>
    </lineage>
</organism>
<keyword evidence="6" id="KW-0732">Signal</keyword>
<sequence>MKRQLLTVMLSAALFATLVPVQAMAAYTVSIPMAKVVKTVNFRDQPSTSGNQIRYLKVGETLSVLSVPNGSWLQVKDSSGQTGYVSSLTTYIQQYTENEQPPANAKIVKSVNFRTGPSTDAAKIRLLSKGESLWILEKINSYWYKAADTNNTIGYVSTGSEYIDTDFDGGAAPQPAPEPEPEPEVEPVEQTFISPPNATAVSSVSFRTGPSTDASRIRYVSKGEKLLILNKTNSYWYYVQDESGALGYVSTGSQYISTTYVEPYKLLDPATAAQKAIETGMKYLGTPYEFGSSRSDTSTFDCSDFVRQAYLDGIGQLLPGDSRSQASYVKGIGKTKTDWRQLKKGDLMFFMSYKGSTSAAYANVDRANETVTHVGIYLGDGQVLHTYSISSGGVRVDSVADSQWEMRFLFGGSTY</sequence>
<dbReference type="PANTHER" id="PTHR34408:SF1">
    <property type="entry name" value="GLYCOSYL HYDROLASE FAMILY 19 DOMAIN-CONTAINING PROTEIN HI_1415"/>
    <property type="match status" value="1"/>
</dbReference>
<reference evidence="9 10" key="1">
    <citation type="submission" date="2019-02" db="EMBL/GenBank/DDBJ databases">
        <title>Paenibacillus sp. nov., isolated from surface-sterilized tissue of Thalictrum simplex L.</title>
        <authorList>
            <person name="Tuo L."/>
        </authorList>
    </citation>
    <scope>NUCLEOTIDE SEQUENCE [LARGE SCALE GENOMIC DNA]</scope>
    <source>
        <strain evidence="9 10">N2SHLJ1</strain>
    </source>
</reference>
<dbReference type="InterPro" id="IPR038765">
    <property type="entry name" value="Papain-like_cys_pep_sf"/>
</dbReference>
<dbReference type="GO" id="GO:0008234">
    <property type="term" value="F:cysteine-type peptidase activity"/>
    <property type="evidence" value="ECO:0007669"/>
    <property type="project" value="UniProtKB-KW"/>
</dbReference>
<evidence type="ECO:0000313" key="9">
    <source>
        <dbReference type="EMBL" id="TBL67913.1"/>
    </source>
</evidence>